<dbReference type="EMBL" id="NNAY01000278">
    <property type="protein sequence ID" value="OXU29538.1"/>
    <property type="molecule type" value="Genomic_DNA"/>
</dbReference>
<feature type="compositionally biased region" description="Low complexity" evidence="1">
    <location>
        <begin position="155"/>
        <end position="183"/>
    </location>
</feature>
<evidence type="ECO:0000256" key="1">
    <source>
        <dbReference type="SAM" id="MobiDB-lite"/>
    </source>
</evidence>
<keyword evidence="3" id="KW-1185">Reference proteome</keyword>
<protein>
    <submittedName>
        <fullName evidence="2">Uncharacterized protein</fullName>
    </submittedName>
</protein>
<organism evidence="2 3">
    <name type="scientific">Trichomalopsis sarcophagae</name>
    <dbReference type="NCBI Taxonomy" id="543379"/>
    <lineage>
        <taxon>Eukaryota</taxon>
        <taxon>Metazoa</taxon>
        <taxon>Ecdysozoa</taxon>
        <taxon>Arthropoda</taxon>
        <taxon>Hexapoda</taxon>
        <taxon>Insecta</taxon>
        <taxon>Pterygota</taxon>
        <taxon>Neoptera</taxon>
        <taxon>Endopterygota</taxon>
        <taxon>Hymenoptera</taxon>
        <taxon>Apocrita</taxon>
        <taxon>Proctotrupomorpha</taxon>
        <taxon>Chalcidoidea</taxon>
        <taxon>Pteromalidae</taxon>
        <taxon>Pteromalinae</taxon>
        <taxon>Trichomalopsis</taxon>
    </lineage>
</organism>
<feature type="compositionally biased region" description="Acidic residues" evidence="1">
    <location>
        <begin position="1"/>
        <end position="10"/>
    </location>
</feature>
<feature type="compositionally biased region" description="Basic and acidic residues" evidence="1">
    <location>
        <begin position="617"/>
        <end position="630"/>
    </location>
</feature>
<gene>
    <name evidence="2" type="ORF">TSAR_013242</name>
</gene>
<feature type="compositionally biased region" description="Low complexity" evidence="1">
    <location>
        <begin position="18"/>
        <end position="30"/>
    </location>
</feature>
<feature type="region of interest" description="Disordered" evidence="1">
    <location>
        <begin position="146"/>
        <end position="193"/>
    </location>
</feature>
<evidence type="ECO:0000313" key="2">
    <source>
        <dbReference type="EMBL" id="OXU29538.1"/>
    </source>
</evidence>
<name>A0A232FGF3_9HYME</name>
<proteinExistence type="predicted"/>
<dbReference type="AlphaFoldDB" id="A0A232FGF3"/>
<evidence type="ECO:0000313" key="3">
    <source>
        <dbReference type="Proteomes" id="UP000215335"/>
    </source>
</evidence>
<feature type="region of interest" description="Disordered" evidence="1">
    <location>
        <begin position="1"/>
        <end position="38"/>
    </location>
</feature>
<reference evidence="2 3" key="1">
    <citation type="journal article" date="2017" name="Curr. Biol.">
        <title>The Evolution of Venom by Co-option of Single-Copy Genes.</title>
        <authorList>
            <person name="Martinson E.O."/>
            <person name="Mrinalini"/>
            <person name="Kelkar Y.D."/>
            <person name="Chang C.H."/>
            <person name="Werren J.H."/>
        </authorList>
    </citation>
    <scope>NUCLEOTIDE SEQUENCE [LARGE SCALE GENOMIC DNA]</scope>
    <source>
        <strain evidence="2 3">Alberta</strain>
        <tissue evidence="2">Whole body</tissue>
    </source>
</reference>
<dbReference type="Proteomes" id="UP000215335">
    <property type="component" value="Unassembled WGS sequence"/>
</dbReference>
<feature type="compositionally biased region" description="Basic and acidic residues" evidence="1">
    <location>
        <begin position="247"/>
        <end position="271"/>
    </location>
</feature>
<dbReference type="OrthoDB" id="6159739at2759"/>
<comment type="caution">
    <text evidence="2">The sequence shown here is derived from an EMBL/GenBank/DDBJ whole genome shotgun (WGS) entry which is preliminary data.</text>
</comment>
<sequence>MTSVLPEEESNVTRLKLKSQSHAAHSSSKQRNASQDESRSFLTFSRENLSISTSDLEQGFSKPSRTRCCSRQTLLSCAALILALSCAGLELWKLRRVLENARDIESLKRDVETLKHRFLEKDLLDELRAFEEQIYKRAADGRLYGEGASDEEDLSSNPGSNNSDYDSSYDDSSGGTSSTSADYPTVTFAPNHQPSLSTISIPKLASTSSATPCTSKDLEEVLAVLRRAEAERGQAFEQSVRERERLIESERDRDQRRVVSEHRIQKGDDKPPASSGRKRKREATSAGETWRDKTFYTSHSQNCASNSTTTTKSSPHSRAELREAAAKLAASPDHVLWYQQPQKIESTAARDESRRAFHRVEYIHRRTVKVSSAAGKVAAGPLLAIPLGSSATDRYEIAGLFHQVDDLHLDIPDDRLISHQLTTGEAISIQDLPYLPRTRHAGSPILSAMTLNSIARSSPQMKLQLLVQAGAVVRADTRQLTRHKVAQKSSSGTDLRDVHEAPAGNRGAEKFVSLELTGIETESSGAFAGEILVVHLVVWFRTVGEISHTCPRYFSPNEKLKKSQFFAPPNEESLLDAELSEERLGAEEEDEADSGFPDGYRMVRTGYQVAELPGKLRVDQETTRRGDRGEAAQGVDAGDF</sequence>
<feature type="region of interest" description="Disordered" evidence="1">
    <location>
        <begin position="482"/>
        <end position="502"/>
    </location>
</feature>
<feature type="compositionally biased region" description="Polar residues" evidence="1">
    <location>
        <begin position="295"/>
        <end position="316"/>
    </location>
</feature>
<feature type="region of interest" description="Disordered" evidence="1">
    <location>
        <begin position="247"/>
        <end position="317"/>
    </location>
</feature>
<dbReference type="STRING" id="543379.A0A232FGF3"/>
<feature type="region of interest" description="Disordered" evidence="1">
    <location>
        <begin position="617"/>
        <end position="640"/>
    </location>
</feature>
<accession>A0A232FGF3</accession>